<protein>
    <submittedName>
        <fullName evidence="1">Uncharacterized protein</fullName>
    </submittedName>
</protein>
<feature type="non-terminal residue" evidence="1">
    <location>
        <position position="1"/>
    </location>
</feature>
<dbReference type="AlphaFoldDB" id="A0A383F100"/>
<gene>
    <name evidence="1" type="ORF">METZ01_LOCUS515670</name>
</gene>
<reference evidence="1" key="1">
    <citation type="submission" date="2018-05" db="EMBL/GenBank/DDBJ databases">
        <authorList>
            <person name="Lanie J.A."/>
            <person name="Ng W.-L."/>
            <person name="Kazmierczak K.M."/>
            <person name="Andrzejewski T.M."/>
            <person name="Davidsen T.M."/>
            <person name="Wayne K.J."/>
            <person name="Tettelin H."/>
            <person name="Glass J.I."/>
            <person name="Rusch D."/>
            <person name="Podicherti R."/>
            <person name="Tsui H.-C.T."/>
            <person name="Winkler M.E."/>
        </authorList>
    </citation>
    <scope>NUCLEOTIDE SEQUENCE</scope>
</reference>
<proteinExistence type="predicted"/>
<name>A0A383F100_9ZZZZ</name>
<sequence>VIYLREEWLSRVKNDNRFPILSLNYLKSKHKVEDVMGVGHFQKPLRNWLLNGLEPNLSKINYLAKINQFRDGDIKVEKELKKFFGKKVPVFYCSHHLSHVFN</sequence>
<accession>A0A383F100</accession>
<evidence type="ECO:0000313" key="1">
    <source>
        <dbReference type="EMBL" id="SVE62816.1"/>
    </source>
</evidence>
<dbReference type="Gene3D" id="3.30.420.40">
    <property type="match status" value="1"/>
</dbReference>
<feature type="non-terminal residue" evidence="1">
    <location>
        <position position="102"/>
    </location>
</feature>
<organism evidence="1">
    <name type="scientific">marine metagenome</name>
    <dbReference type="NCBI Taxonomy" id="408172"/>
    <lineage>
        <taxon>unclassified sequences</taxon>
        <taxon>metagenomes</taxon>
        <taxon>ecological metagenomes</taxon>
    </lineage>
</organism>
<dbReference type="EMBL" id="UINC01230612">
    <property type="protein sequence ID" value="SVE62816.1"/>
    <property type="molecule type" value="Genomic_DNA"/>
</dbReference>